<dbReference type="EMBL" id="JADIMD010000118">
    <property type="protein sequence ID" value="MBO8475191.1"/>
    <property type="molecule type" value="Genomic_DNA"/>
</dbReference>
<gene>
    <name evidence="2" type="ORF">IAB91_07880</name>
</gene>
<name>A0A9D9IND4_9BACT</name>
<comment type="caution">
    <text evidence="2">The sequence shown here is derived from an EMBL/GenBank/DDBJ whole genome shotgun (WGS) entry which is preliminary data.</text>
</comment>
<protein>
    <submittedName>
        <fullName evidence="2">Uncharacterized protein</fullName>
    </submittedName>
</protein>
<sequence length="57" mass="6399">MKKKIIFWAVVVVLLIGLGLWLKYTSFGVTVVTILVGLGGIVLGWIARMLYSKYIKE</sequence>
<reference evidence="2" key="1">
    <citation type="submission" date="2020-10" db="EMBL/GenBank/DDBJ databases">
        <authorList>
            <person name="Gilroy R."/>
        </authorList>
    </citation>
    <scope>NUCLEOTIDE SEQUENCE</scope>
    <source>
        <strain evidence="2">B1-13419</strain>
    </source>
</reference>
<feature type="transmembrane region" description="Helical" evidence="1">
    <location>
        <begin position="5"/>
        <end position="22"/>
    </location>
</feature>
<keyword evidence="1" id="KW-0472">Membrane</keyword>
<proteinExistence type="predicted"/>
<keyword evidence="1" id="KW-1133">Transmembrane helix</keyword>
<keyword evidence="1" id="KW-0812">Transmembrane</keyword>
<dbReference type="AlphaFoldDB" id="A0A9D9IND4"/>
<organism evidence="2 3">
    <name type="scientific">Candidatus Cryptobacteroides faecigallinarum</name>
    <dbReference type="NCBI Taxonomy" id="2840763"/>
    <lineage>
        <taxon>Bacteria</taxon>
        <taxon>Pseudomonadati</taxon>
        <taxon>Bacteroidota</taxon>
        <taxon>Bacteroidia</taxon>
        <taxon>Bacteroidales</taxon>
        <taxon>Candidatus Cryptobacteroides</taxon>
    </lineage>
</organism>
<reference evidence="2" key="2">
    <citation type="journal article" date="2021" name="PeerJ">
        <title>Extensive microbial diversity within the chicken gut microbiome revealed by metagenomics and culture.</title>
        <authorList>
            <person name="Gilroy R."/>
            <person name="Ravi A."/>
            <person name="Getino M."/>
            <person name="Pursley I."/>
            <person name="Horton D.L."/>
            <person name="Alikhan N.F."/>
            <person name="Baker D."/>
            <person name="Gharbi K."/>
            <person name="Hall N."/>
            <person name="Watson M."/>
            <person name="Adriaenssens E.M."/>
            <person name="Foster-Nyarko E."/>
            <person name="Jarju S."/>
            <person name="Secka A."/>
            <person name="Antonio M."/>
            <person name="Oren A."/>
            <person name="Chaudhuri R.R."/>
            <person name="La Ragione R."/>
            <person name="Hildebrand F."/>
            <person name="Pallen M.J."/>
        </authorList>
    </citation>
    <scope>NUCLEOTIDE SEQUENCE</scope>
    <source>
        <strain evidence="2">B1-13419</strain>
    </source>
</reference>
<evidence type="ECO:0000256" key="1">
    <source>
        <dbReference type="SAM" id="Phobius"/>
    </source>
</evidence>
<evidence type="ECO:0000313" key="3">
    <source>
        <dbReference type="Proteomes" id="UP000823757"/>
    </source>
</evidence>
<dbReference type="Proteomes" id="UP000823757">
    <property type="component" value="Unassembled WGS sequence"/>
</dbReference>
<accession>A0A9D9IND4</accession>
<evidence type="ECO:0000313" key="2">
    <source>
        <dbReference type="EMBL" id="MBO8475191.1"/>
    </source>
</evidence>
<feature type="transmembrane region" description="Helical" evidence="1">
    <location>
        <begin position="28"/>
        <end position="51"/>
    </location>
</feature>